<dbReference type="STRING" id="161355.PS9374_05497"/>
<dbReference type="AlphaFoldDB" id="A0A161LLP6"/>
<feature type="region of interest" description="Disordered" evidence="1">
    <location>
        <begin position="31"/>
        <end position="95"/>
    </location>
</feature>
<organism evidence="2 3">
    <name type="scientific">Planomonospora sphaerica</name>
    <dbReference type="NCBI Taxonomy" id="161355"/>
    <lineage>
        <taxon>Bacteria</taxon>
        <taxon>Bacillati</taxon>
        <taxon>Actinomycetota</taxon>
        <taxon>Actinomycetes</taxon>
        <taxon>Streptosporangiales</taxon>
        <taxon>Streptosporangiaceae</taxon>
        <taxon>Planomonospora</taxon>
    </lineage>
</organism>
<feature type="compositionally biased region" description="Low complexity" evidence="1">
    <location>
        <begin position="84"/>
        <end position="95"/>
    </location>
</feature>
<keyword evidence="2" id="KW-0449">Lipoprotein</keyword>
<proteinExistence type="predicted"/>
<evidence type="ECO:0000313" key="2">
    <source>
        <dbReference type="EMBL" id="GAT69817.1"/>
    </source>
</evidence>
<gene>
    <name evidence="2" type="ORF">PS9374_05497</name>
</gene>
<evidence type="ECO:0000313" key="3">
    <source>
        <dbReference type="Proteomes" id="UP000077701"/>
    </source>
</evidence>
<feature type="compositionally biased region" description="Gly residues" evidence="1">
    <location>
        <begin position="54"/>
        <end position="70"/>
    </location>
</feature>
<protein>
    <submittedName>
        <fullName evidence="2">Lipoprotein</fullName>
    </submittedName>
</protein>
<dbReference type="Proteomes" id="UP000077701">
    <property type="component" value="Unassembled WGS sequence"/>
</dbReference>
<dbReference type="PROSITE" id="PS51257">
    <property type="entry name" value="PROKAR_LIPOPROTEIN"/>
    <property type="match status" value="1"/>
</dbReference>
<dbReference type="EMBL" id="BDCX01000015">
    <property type="protein sequence ID" value="GAT69817.1"/>
    <property type="molecule type" value="Genomic_DNA"/>
</dbReference>
<sequence>MRHLSASWTRSAGPRHLVLAAVLVLATGCSPEGSETGTTGSPAATATGSPTGPGPGDRTGPGPGGPGGGEAMPTPGFLSSPDCPAGSTAAATPSGAAGTDRAAAVLAATQAFLSTLDAEQKTAVAAERSQANLSQWSNLPDQLFKRAGLRMDKLNSDQQAAVAKILQAALSEQGYRQVTQITTADGVLADQGGMNLDFGADHYWIRILGTPSASETWTLQYGGHHLAVNATMAGNAMTLAPTFWGAQPAGYTEASTEVEPLCGETVKAFKLIGALDETQRKAAVLTTPVTEIVLGAGKDGKTLAAEGVKASTFTAEQKTLLLDLVSEWITPLNAEQAAAKLKAAQDNLDATTFAWYGATEIGNPIYYRIQGPTFTIEFAHQQGGGANAGGITHIHSIYREPGNDYGAELGS</sequence>
<dbReference type="Pfam" id="PF12006">
    <property type="entry name" value="DUF3500"/>
    <property type="match status" value="1"/>
</dbReference>
<dbReference type="InterPro" id="IPR021889">
    <property type="entry name" value="DUF3500"/>
</dbReference>
<reference evidence="2 3" key="1">
    <citation type="journal article" date="2016" name="Genome Announc.">
        <title>Draft Genome Sequence of Planomonospora sphaerica JCM9374, a Rare Actinomycete.</title>
        <authorList>
            <person name="Dohra H."/>
            <person name="Suzuki T."/>
            <person name="Inoue Y."/>
            <person name="Kodani S."/>
        </authorList>
    </citation>
    <scope>NUCLEOTIDE SEQUENCE [LARGE SCALE GENOMIC DNA]</scope>
    <source>
        <strain evidence="2 3">JCM 9374</strain>
    </source>
</reference>
<feature type="compositionally biased region" description="Low complexity" evidence="1">
    <location>
        <begin position="31"/>
        <end position="53"/>
    </location>
</feature>
<dbReference type="PANTHER" id="PTHR37489:SF1">
    <property type="entry name" value="DUF3500 DOMAIN-CONTAINING PROTEIN"/>
    <property type="match status" value="1"/>
</dbReference>
<reference evidence="3" key="2">
    <citation type="submission" date="2016-04" db="EMBL/GenBank/DDBJ databases">
        <title>Planomonospora sphaerica JCM9374 whole genome shotgun sequence.</title>
        <authorList>
            <person name="Suzuki T."/>
            <person name="Dohra H."/>
            <person name="Kodani S."/>
        </authorList>
    </citation>
    <scope>NUCLEOTIDE SEQUENCE [LARGE SCALE GENOMIC DNA]</scope>
    <source>
        <strain evidence="3">JCM 9374</strain>
    </source>
</reference>
<dbReference type="RefSeq" id="WP_231647546.1">
    <property type="nucleotide sequence ID" value="NZ_BDCX01000015.1"/>
</dbReference>
<dbReference type="PANTHER" id="PTHR37489">
    <property type="entry name" value="DUF3500 DOMAIN-CONTAINING PROTEIN"/>
    <property type="match status" value="1"/>
</dbReference>
<evidence type="ECO:0000256" key="1">
    <source>
        <dbReference type="SAM" id="MobiDB-lite"/>
    </source>
</evidence>
<comment type="caution">
    <text evidence="2">The sequence shown here is derived from an EMBL/GenBank/DDBJ whole genome shotgun (WGS) entry which is preliminary data.</text>
</comment>
<name>A0A161LLP6_9ACTN</name>
<accession>A0A161LLP6</accession>
<keyword evidence="3" id="KW-1185">Reference proteome</keyword>